<keyword evidence="3 5" id="KW-0863">Zinc-finger</keyword>
<gene>
    <name evidence="7" type="ORF">PLXY2_LOCUS3660</name>
</gene>
<keyword evidence="2" id="KW-0677">Repeat</keyword>
<dbReference type="SMART" id="SM00355">
    <property type="entry name" value="ZnF_C2H2"/>
    <property type="match status" value="6"/>
</dbReference>
<accession>A0A8S4DWM9</accession>
<organism evidence="7 8">
    <name type="scientific">Plutella xylostella</name>
    <name type="common">Diamondback moth</name>
    <name type="synonym">Plutella maculipennis</name>
    <dbReference type="NCBI Taxonomy" id="51655"/>
    <lineage>
        <taxon>Eukaryota</taxon>
        <taxon>Metazoa</taxon>
        <taxon>Ecdysozoa</taxon>
        <taxon>Arthropoda</taxon>
        <taxon>Hexapoda</taxon>
        <taxon>Insecta</taxon>
        <taxon>Pterygota</taxon>
        <taxon>Neoptera</taxon>
        <taxon>Endopterygota</taxon>
        <taxon>Lepidoptera</taxon>
        <taxon>Glossata</taxon>
        <taxon>Ditrysia</taxon>
        <taxon>Yponomeutoidea</taxon>
        <taxon>Plutellidae</taxon>
        <taxon>Plutella</taxon>
    </lineage>
</organism>
<protein>
    <submittedName>
        <fullName evidence="7">(diamondback moth) hypothetical protein</fullName>
    </submittedName>
</protein>
<dbReference type="GO" id="GO:0008270">
    <property type="term" value="F:zinc ion binding"/>
    <property type="evidence" value="ECO:0007669"/>
    <property type="project" value="UniProtKB-KW"/>
</dbReference>
<dbReference type="InterPro" id="IPR013087">
    <property type="entry name" value="Znf_C2H2_type"/>
</dbReference>
<reference evidence="7" key="1">
    <citation type="submission" date="2020-11" db="EMBL/GenBank/DDBJ databases">
        <authorList>
            <person name="Whiteford S."/>
        </authorList>
    </citation>
    <scope>NUCLEOTIDE SEQUENCE</scope>
</reference>
<comment type="caution">
    <text evidence="7">The sequence shown here is derived from an EMBL/GenBank/DDBJ whole genome shotgun (WGS) entry which is preliminary data.</text>
</comment>
<dbReference type="Proteomes" id="UP000653454">
    <property type="component" value="Unassembled WGS sequence"/>
</dbReference>
<sequence length="190" mass="22653">MKDLMQHMEVHYRNYICPVCGAGFINRGSLNKHEVVHTKEIRQYACKHCKKEFSHEWKRRRHVKSVHEGVDEKRHVCQMCKGRFKTYYMRAQHMIQAHNVKPLPCELCDKTFPIRPMLALHHRKEHMKEKQYECVVCKIRFFEKNKLVSHQIIHTGEKNFSCDVCGKAFARRKTLTTHLKTHGSVINRSK</sequence>
<evidence type="ECO:0000313" key="8">
    <source>
        <dbReference type="Proteomes" id="UP000653454"/>
    </source>
</evidence>
<dbReference type="PROSITE" id="PS50157">
    <property type="entry name" value="ZINC_FINGER_C2H2_2"/>
    <property type="match status" value="5"/>
</dbReference>
<dbReference type="AlphaFoldDB" id="A0A8S4DWM9"/>
<dbReference type="PANTHER" id="PTHR24379:SF121">
    <property type="entry name" value="C2H2-TYPE DOMAIN-CONTAINING PROTEIN"/>
    <property type="match status" value="1"/>
</dbReference>
<evidence type="ECO:0000256" key="5">
    <source>
        <dbReference type="PROSITE-ProRule" id="PRU00042"/>
    </source>
</evidence>
<dbReference type="FunFam" id="3.30.160.60:FF:002401">
    <property type="entry name" value="zinc finger protein 39"/>
    <property type="match status" value="1"/>
</dbReference>
<evidence type="ECO:0000259" key="6">
    <source>
        <dbReference type="PROSITE" id="PS50157"/>
    </source>
</evidence>
<evidence type="ECO:0000256" key="2">
    <source>
        <dbReference type="ARBA" id="ARBA00022737"/>
    </source>
</evidence>
<feature type="domain" description="C2H2-type" evidence="6">
    <location>
        <begin position="44"/>
        <end position="72"/>
    </location>
</feature>
<keyword evidence="1" id="KW-0479">Metal-binding</keyword>
<name>A0A8S4DWM9_PLUXY</name>
<evidence type="ECO:0000256" key="4">
    <source>
        <dbReference type="ARBA" id="ARBA00022833"/>
    </source>
</evidence>
<dbReference type="EMBL" id="CAJHNJ030000009">
    <property type="protein sequence ID" value="CAG9106439.1"/>
    <property type="molecule type" value="Genomic_DNA"/>
</dbReference>
<feature type="domain" description="C2H2-type" evidence="6">
    <location>
        <begin position="15"/>
        <end position="42"/>
    </location>
</feature>
<evidence type="ECO:0000313" key="7">
    <source>
        <dbReference type="EMBL" id="CAG9106439.1"/>
    </source>
</evidence>
<dbReference type="Pfam" id="PF00096">
    <property type="entry name" value="zf-C2H2"/>
    <property type="match status" value="2"/>
</dbReference>
<dbReference type="SUPFAM" id="SSF57667">
    <property type="entry name" value="beta-beta-alpha zinc fingers"/>
    <property type="match status" value="3"/>
</dbReference>
<dbReference type="InterPro" id="IPR036236">
    <property type="entry name" value="Znf_C2H2_sf"/>
</dbReference>
<proteinExistence type="predicted"/>
<keyword evidence="4" id="KW-0862">Zinc</keyword>
<feature type="domain" description="C2H2-type" evidence="6">
    <location>
        <begin position="160"/>
        <end position="182"/>
    </location>
</feature>
<evidence type="ECO:0000256" key="3">
    <source>
        <dbReference type="ARBA" id="ARBA00022771"/>
    </source>
</evidence>
<feature type="domain" description="C2H2-type" evidence="6">
    <location>
        <begin position="132"/>
        <end position="159"/>
    </location>
</feature>
<feature type="domain" description="C2H2-type" evidence="6">
    <location>
        <begin position="103"/>
        <end position="131"/>
    </location>
</feature>
<keyword evidence="8" id="KW-1185">Reference proteome</keyword>
<evidence type="ECO:0000256" key="1">
    <source>
        <dbReference type="ARBA" id="ARBA00022723"/>
    </source>
</evidence>
<dbReference type="PROSITE" id="PS00028">
    <property type="entry name" value="ZINC_FINGER_C2H2_1"/>
    <property type="match status" value="5"/>
</dbReference>
<dbReference type="Gene3D" id="3.30.160.60">
    <property type="entry name" value="Classic Zinc Finger"/>
    <property type="match status" value="4"/>
</dbReference>
<dbReference type="PANTHER" id="PTHR24379">
    <property type="entry name" value="KRAB AND ZINC FINGER DOMAIN-CONTAINING"/>
    <property type="match status" value="1"/>
</dbReference>